<organism evidence="1 2">
    <name type="scientific">Streptococcus porcinus</name>
    <dbReference type="NCBI Taxonomy" id="1340"/>
    <lineage>
        <taxon>Bacteria</taxon>
        <taxon>Bacillati</taxon>
        <taxon>Bacillota</taxon>
        <taxon>Bacilli</taxon>
        <taxon>Lactobacillales</taxon>
        <taxon>Streptococcaceae</taxon>
        <taxon>Streptococcus</taxon>
    </lineage>
</organism>
<gene>
    <name evidence="1" type="ORF">H1B29_10315</name>
</gene>
<reference evidence="1 2" key="1">
    <citation type="submission" date="2020-07" db="EMBL/GenBank/DDBJ databases">
        <title>Molecular and genomic characterization of Streptococcus porcinus isolated from diseased swine in Brazil.</title>
        <authorList>
            <person name="Moreno L.Z."/>
            <person name="Matajira C.E.C."/>
            <person name="Poor A.P."/>
            <person name="Dutra M.C."/>
            <person name="Moreno A.M."/>
        </authorList>
    </citation>
    <scope>NUCLEOTIDE SEQUENCE [LARGE SCALE GENOMIC DNA]</scope>
    <source>
        <strain evidence="1 2">SP0816-2</strain>
    </source>
</reference>
<proteinExistence type="predicted"/>
<sequence>MTVISNKKAYLEKVRRDGIISALAFDQRGALKSMMA</sequence>
<evidence type="ECO:0000313" key="2">
    <source>
        <dbReference type="Proteomes" id="UP000524462"/>
    </source>
</evidence>
<dbReference type="EMBL" id="JACEGE010000043">
    <property type="protein sequence ID" value="MBA2796859.1"/>
    <property type="molecule type" value="Genomic_DNA"/>
</dbReference>
<protein>
    <submittedName>
        <fullName evidence="1">Tagatose-bisphosphate aldolase</fullName>
    </submittedName>
</protein>
<dbReference type="InterPro" id="IPR013785">
    <property type="entry name" value="Aldolase_TIM"/>
</dbReference>
<accession>A0A7V9WTM3</accession>
<comment type="caution">
    <text evidence="1">The sequence shown here is derived from an EMBL/GenBank/DDBJ whole genome shotgun (WGS) entry which is preliminary data.</text>
</comment>
<dbReference type="Gene3D" id="3.20.20.70">
    <property type="entry name" value="Aldolase class I"/>
    <property type="match status" value="1"/>
</dbReference>
<dbReference type="Proteomes" id="UP000524462">
    <property type="component" value="Unassembled WGS sequence"/>
</dbReference>
<evidence type="ECO:0000313" key="1">
    <source>
        <dbReference type="EMBL" id="MBA2796859.1"/>
    </source>
</evidence>
<name>A0A7V9WTM3_STRPO</name>
<dbReference type="AlphaFoldDB" id="A0A7V9WTM3"/>
<feature type="non-terminal residue" evidence="1">
    <location>
        <position position="36"/>
    </location>
</feature>